<evidence type="ECO:0000313" key="1">
    <source>
        <dbReference type="EMBL" id="KAH0540215.1"/>
    </source>
</evidence>
<evidence type="ECO:0000313" key="2">
    <source>
        <dbReference type="Proteomes" id="UP000826195"/>
    </source>
</evidence>
<gene>
    <name evidence="1" type="ORF">KQX54_014583</name>
</gene>
<accession>A0AAV7I2H1</accession>
<organism evidence="1 2">
    <name type="scientific">Cotesia glomerata</name>
    <name type="common">Lepidopteran parasitic wasp</name>
    <name type="synonym">Apanteles glomeratus</name>
    <dbReference type="NCBI Taxonomy" id="32391"/>
    <lineage>
        <taxon>Eukaryota</taxon>
        <taxon>Metazoa</taxon>
        <taxon>Ecdysozoa</taxon>
        <taxon>Arthropoda</taxon>
        <taxon>Hexapoda</taxon>
        <taxon>Insecta</taxon>
        <taxon>Pterygota</taxon>
        <taxon>Neoptera</taxon>
        <taxon>Endopterygota</taxon>
        <taxon>Hymenoptera</taxon>
        <taxon>Apocrita</taxon>
        <taxon>Ichneumonoidea</taxon>
        <taxon>Braconidae</taxon>
        <taxon>Microgastrinae</taxon>
        <taxon>Cotesia</taxon>
    </lineage>
</organism>
<name>A0AAV7I2H1_COTGL</name>
<reference evidence="1 2" key="1">
    <citation type="journal article" date="2021" name="J. Hered.">
        <title>A chromosome-level genome assembly of the parasitoid wasp, Cotesia glomerata (Hymenoptera: Braconidae).</title>
        <authorList>
            <person name="Pinto B.J."/>
            <person name="Weis J.J."/>
            <person name="Gamble T."/>
            <person name="Ode P.J."/>
            <person name="Paul R."/>
            <person name="Zaspel J.M."/>
        </authorList>
    </citation>
    <scope>NUCLEOTIDE SEQUENCE [LARGE SCALE GENOMIC DNA]</scope>
    <source>
        <strain evidence="1">CgM1</strain>
    </source>
</reference>
<dbReference type="EMBL" id="JAHXZJ010002609">
    <property type="protein sequence ID" value="KAH0540215.1"/>
    <property type="molecule type" value="Genomic_DNA"/>
</dbReference>
<protein>
    <submittedName>
        <fullName evidence="1">Uncharacterized protein</fullName>
    </submittedName>
</protein>
<keyword evidence="2" id="KW-1185">Reference proteome</keyword>
<dbReference type="AlphaFoldDB" id="A0AAV7I2H1"/>
<dbReference type="Proteomes" id="UP000826195">
    <property type="component" value="Unassembled WGS sequence"/>
</dbReference>
<sequence>MVVQKASDDLLQLAGNPFADMFASSETAPVVSSNVSPNKWIINGFMVPVLPASNKFVTDNNFSTAFENHDQQTTAIQDLAGSIPNPFMANFSTLPSQTGTTANSDLFNLHNITENSATENNHNSVIGSTMLDDASKRKQTSEINFSNVSATPPPRPPLPSASTNIIPSSELPTVTGGSTNQINSTNNVTKSAYDDLNDQIRIALCGSSSRQASTELQSYVQPTQSQDQYHQSNIITNAGTTRIVGQQIIDTISISSNIPIQSSAFIGSNSLLKHPNAGDNNNHPKINSMHVSK</sequence>
<proteinExistence type="predicted"/>
<comment type="caution">
    <text evidence="1">The sequence shown here is derived from an EMBL/GenBank/DDBJ whole genome shotgun (WGS) entry which is preliminary data.</text>
</comment>